<feature type="transmembrane region" description="Helical" evidence="1">
    <location>
        <begin position="90"/>
        <end position="117"/>
    </location>
</feature>
<accession>B9XDY8</accession>
<feature type="domain" description="Phosphatidic acid phosphatase type 2/haloperoxidase" evidence="2">
    <location>
        <begin position="140"/>
        <end position="210"/>
    </location>
</feature>
<dbReference type="InterPro" id="IPR036938">
    <property type="entry name" value="PAP2/HPO_sf"/>
</dbReference>
<name>B9XDY8_PEDPL</name>
<dbReference type="EMBL" id="ABOX02000007">
    <property type="protein sequence ID" value="EEF61879.1"/>
    <property type="molecule type" value="Genomic_DNA"/>
</dbReference>
<keyword evidence="1" id="KW-0812">Transmembrane</keyword>
<dbReference type="STRING" id="320771.Cflav_PD4542"/>
<protein>
    <submittedName>
        <fullName evidence="3">Phosphoesterase PA-phosphatase related protein</fullName>
    </submittedName>
</protein>
<dbReference type="Pfam" id="PF01569">
    <property type="entry name" value="PAP2"/>
    <property type="match status" value="1"/>
</dbReference>
<keyword evidence="1" id="KW-1133">Transmembrane helix</keyword>
<feature type="transmembrane region" description="Helical" evidence="1">
    <location>
        <begin position="58"/>
        <end position="83"/>
    </location>
</feature>
<dbReference type="SUPFAM" id="SSF48317">
    <property type="entry name" value="Acid phosphatase/Vanadium-dependent haloperoxidase"/>
    <property type="match status" value="1"/>
</dbReference>
<keyword evidence="1" id="KW-0472">Membrane</keyword>
<feature type="transmembrane region" description="Helical" evidence="1">
    <location>
        <begin position="20"/>
        <end position="38"/>
    </location>
</feature>
<evidence type="ECO:0000259" key="2">
    <source>
        <dbReference type="Pfam" id="PF01569"/>
    </source>
</evidence>
<feature type="transmembrane region" description="Helical" evidence="1">
    <location>
        <begin position="137"/>
        <end position="157"/>
    </location>
</feature>
<keyword evidence="4" id="KW-1185">Reference proteome</keyword>
<reference evidence="3 4" key="1">
    <citation type="journal article" date="2011" name="J. Bacteriol.">
        <title>Genome sequence of 'Pedosphaera parvula' Ellin514, an aerobic Verrucomicrobial isolate from pasture soil.</title>
        <authorList>
            <person name="Kant R."/>
            <person name="van Passel M.W."/>
            <person name="Sangwan P."/>
            <person name="Palva A."/>
            <person name="Lucas S."/>
            <person name="Copeland A."/>
            <person name="Lapidus A."/>
            <person name="Glavina Del Rio T."/>
            <person name="Dalin E."/>
            <person name="Tice H."/>
            <person name="Bruce D."/>
            <person name="Goodwin L."/>
            <person name="Pitluck S."/>
            <person name="Chertkov O."/>
            <person name="Larimer F.W."/>
            <person name="Land M.L."/>
            <person name="Hauser L."/>
            <person name="Brettin T.S."/>
            <person name="Detter J.C."/>
            <person name="Han S."/>
            <person name="de Vos W.M."/>
            <person name="Janssen P.H."/>
            <person name="Smidt H."/>
        </authorList>
    </citation>
    <scope>NUCLEOTIDE SEQUENCE [LARGE SCALE GENOMIC DNA]</scope>
    <source>
        <strain evidence="3 4">Ellin514</strain>
    </source>
</reference>
<proteinExistence type="predicted"/>
<gene>
    <name evidence="3" type="ORF">Cflav_PD4542</name>
</gene>
<dbReference type="RefSeq" id="WP_007414036.1">
    <property type="nucleotide sequence ID" value="NZ_ABOX02000007.1"/>
</dbReference>
<sequence length="224" mass="24899">MTHSSEPFFKWPGWPHLRFAWLLSGITLLWFVIVYGGSDALTAHRTLRIRVHLDAELAIPFVPEMVVIYMSIYLLFLAVPFILRRCEEILALAMTLNLVVLVGGIGFLLFPAELAYAVPKNIGYLPGMFRLADALNLTYNLMPSLHVALSVVCIGAFALRIAGIGKVLLWSWAIAIAASTLLTHQHHLLDVLTGFGLGVAGLRLVYLKRANFSKDQNSTTFFTM</sequence>
<comment type="caution">
    <text evidence="3">The sequence shown here is derived from an EMBL/GenBank/DDBJ whole genome shotgun (WGS) entry which is preliminary data.</text>
</comment>
<evidence type="ECO:0000313" key="3">
    <source>
        <dbReference type="EMBL" id="EEF61879.1"/>
    </source>
</evidence>
<evidence type="ECO:0000313" key="4">
    <source>
        <dbReference type="Proteomes" id="UP000003688"/>
    </source>
</evidence>
<dbReference type="Proteomes" id="UP000003688">
    <property type="component" value="Unassembled WGS sequence"/>
</dbReference>
<dbReference type="AlphaFoldDB" id="B9XDY8"/>
<organism evidence="3 4">
    <name type="scientific">Pedosphaera parvula (strain Ellin514)</name>
    <dbReference type="NCBI Taxonomy" id="320771"/>
    <lineage>
        <taxon>Bacteria</taxon>
        <taxon>Pseudomonadati</taxon>
        <taxon>Verrucomicrobiota</taxon>
        <taxon>Pedosphaerae</taxon>
        <taxon>Pedosphaerales</taxon>
        <taxon>Pedosphaeraceae</taxon>
        <taxon>Pedosphaera</taxon>
    </lineage>
</organism>
<evidence type="ECO:0000256" key="1">
    <source>
        <dbReference type="SAM" id="Phobius"/>
    </source>
</evidence>
<feature type="transmembrane region" description="Helical" evidence="1">
    <location>
        <begin position="188"/>
        <end position="206"/>
    </location>
</feature>
<dbReference type="InterPro" id="IPR000326">
    <property type="entry name" value="PAP2/HPO"/>
</dbReference>
<dbReference type="OrthoDB" id="194849at2"/>
<dbReference type="Gene3D" id="1.20.144.10">
    <property type="entry name" value="Phosphatidic acid phosphatase type 2/haloperoxidase"/>
    <property type="match status" value="1"/>
</dbReference>
<feature type="transmembrane region" description="Helical" evidence="1">
    <location>
        <begin position="164"/>
        <end position="182"/>
    </location>
</feature>